<dbReference type="AlphaFoldDB" id="A0AAW6U807"/>
<reference evidence="2" key="1">
    <citation type="submission" date="2023-05" db="EMBL/GenBank/DDBJ databases">
        <title>Mariniplasma microaerophilum sp. nov., a novel anaerobic mollicute isolated from terrestrial mud volcano, Taman Peninsula, Russia.</title>
        <authorList>
            <person name="Khomyakova M.A."/>
            <person name="Merkel A.Y."/>
            <person name="Slobodkin A.I."/>
        </authorList>
    </citation>
    <scope>NUCLEOTIDE SEQUENCE</scope>
    <source>
        <strain evidence="2">M4Ah</strain>
    </source>
</reference>
<comment type="caution">
    <text evidence="2">The sequence shown here is derived from an EMBL/GenBank/DDBJ whole genome shotgun (WGS) entry which is preliminary data.</text>
</comment>
<dbReference type="Pfam" id="PF13589">
    <property type="entry name" value="HATPase_c_3"/>
    <property type="match status" value="1"/>
</dbReference>
<dbReference type="RefSeq" id="WP_282839499.1">
    <property type="nucleotide sequence ID" value="NZ_JASCXW010000016.1"/>
</dbReference>
<proteinExistence type="predicted"/>
<feature type="region of interest" description="Disordered" evidence="1">
    <location>
        <begin position="427"/>
        <end position="452"/>
    </location>
</feature>
<gene>
    <name evidence="2" type="ORF">QJ521_05810</name>
</gene>
<sequence length="588" mass="67374">MNNKSNNRKEIYNVKGMAESARYTEYKHLESAISEIVDNSVEATADRIIIIISNKLNPLTGRKEISDIAFLDNGLGMDVDTLHASLAYGEGSRKARKGMGRFGVGLAQASLFACPRVEVYSWQQPDEVYSVFLDSDLMKSGEQEYLDEPKLTNLPVDYTTFKSHFRFNTGTMVLWKSVDKSSVKTVSALMNRLEIELGKTYRYFITGGRVSISIVDNENKSNIKKIKPRDPLFLMEDDYALANPNNPGELFKGGKKGEPIFERFIPKYTANSVIEKEITYLNSYGTQLEAKVKVKFSIVKEKFYVLGKRFNNPGDSPIGKYIKDYTGISIVRAEREVDWGKFGFFDIQNSPYHRWWGVEIQFEPLLDEIFKISNNKQHVELKKPSSSEIAEAESNQTELLWVELNKIIQPGITEMVNLNKARQKGTRLRFEEDSKQGSLNEPKTTSNELKEKQIDEKPTGLIDRVIDDVIGENHKNIHRNKLLSILSEYTNDYGKYLEVVEDNKSKELLKVYFETDHFVIRINSSVLTEVESKKMLDIRYTSGVLLKSLCETYSQQSVPKESYMFIRGFTEMINNEMQLSQKKEGDLD</sequence>
<organism evidence="2 3">
    <name type="scientific">Peloplasma aerotolerans</name>
    <dbReference type="NCBI Taxonomy" id="3044389"/>
    <lineage>
        <taxon>Bacteria</taxon>
        <taxon>Bacillati</taxon>
        <taxon>Mycoplasmatota</taxon>
        <taxon>Mollicutes</taxon>
        <taxon>Acholeplasmatales</taxon>
        <taxon>Acholeplasmataceae</taxon>
        <taxon>Peloplasma</taxon>
    </lineage>
</organism>
<dbReference type="Proteomes" id="UP001431532">
    <property type="component" value="Unassembled WGS sequence"/>
</dbReference>
<dbReference type="Gene3D" id="3.30.565.10">
    <property type="entry name" value="Histidine kinase-like ATPase, C-terminal domain"/>
    <property type="match status" value="1"/>
</dbReference>
<feature type="compositionally biased region" description="Polar residues" evidence="1">
    <location>
        <begin position="436"/>
        <end position="447"/>
    </location>
</feature>
<evidence type="ECO:0000313" key="2">
    <source>
        <dbReference type="EMBL" id="MDI6453070.1"/>
    </source>
</evidence>
<evidence type="ECO:0000313" key="3">
    <source>
        <dbReference type="Proteomes" id="UP001431532"/>
    </source>
</evidence>
<protein>
    <submittedName>
        <fullName evidence="2">ATP-binding protein</fullName>
    </submittedName>
</protein>
<dbReference type="GO" id="GO:0005524">
    <property type="term" value="F:ATP binding"/>
    <property type="evidence" value="ECO:0007669"/>
    <property type="project" value="UniProtKB-KW"/>
</dbReference>
<dbReference type="EMBL" id="JASCXW010000016">
    <property type="protein sequence ID" value="MDI6453070.1"/>
    <property type="molecule type" value="Genomic_DNA"/>
</dbReference>
<evidence type="ECO:0000256" key="1">
    <source>
        <dbReference type="SAM" id="MobiDB-lite"/>
    </source>
</evidence>
<keyword evidence="3" id="KW-1185">Reference proteome</keyword>
<dbReference type="InterPro" id="IPR036890">
    <property type="entry name" value="HATPase_C_sf"/>
</dbReference>
<name>A0AAW6U807_9MOLU</name>
<keyword evidence="2" id="KW-0547">Nucleotide-binding</keyword>
<keyword evidence="2" id="KW-0067">ATP-binding</keyword>
<dbReference type="SUPFAM" id="SSF55874">
    <property type="entry name" value="ATPase domain of HSP90 chaperone/DNA topoisomerase II/histidine kinase"/>
    <property type="match status" value="1"/>
</dbReference>
<accession>A0AAW6U807</accession>